<sequence length="212" mass="23773">MTAADSTDFQAYLESICSDEKYQGWQDFYTPTDALHRQRIEKKQPPRWLNLSLMVQTIVPPPEREAPGDKKAEKEKVERLEVLGGLRKYAENHVLLVGKPGSGKSTALERLLWEEAEKARTQRQGKIPVLVQLRRYKTSVLGIIGDVKSDNQAVVVSAIHEEIKRNPTIKARLWNALKAGGTEALKQALDAIFKNPAVSISVETIKGFIEAE</sequence>
<name>A0AAV3XJX2_9CYAN</name>
<organism evidence="1 2">
    <name type="scientific">Microseira wollei NIES-4236</name>
    <dbReference type="NCBI Taxonomy" id="2530354"/>
    <lineage>
        <taxon>Bacteria</taxon>
        <taxon>Bacillati</taxon>
        <taxon>Cyanobacteriota</taxon>
        <taxon>Cyanophyceae</taxon>
        <taxon>Oscillatoriophycideae</taxon>
        <taxon>Aerosakkonematales</taxon>
        <taxon>Aerosakkonemataceae</taxon>
        <taxon>Microseira</taxon>
    </lineage>
</organism>
<dbReference type="RefSeq" id="WP_226591806.1">
    <property type="nucleotide sequence ID" value="NZ_BLAY01000207.1"/>
</dbReference>
<proteinExistence type="predicted"/>
<keyword evidence="2" id="KW-1185">Reference proteome</keyword>
<gene>
    <name evidence="1" type="ORF">MiSe_80390</name>
</gene>
<keyword evidence="1" id="KW-0456">Lyase</keyword>
<evidence type="ECO:0000313" key="2">
    <source>
        <dbReference type="Proteomes" id="UP001050975"/>
    </source>
</evidence>
<accession>A0AAV3XJX2</accession>
<dbReference type="Gene3D" id="3.40.50.300">
    <property type="entry name" value="P-loop containing nucleotide triphosphate hydrolases"/>
    <property type="match status" value="1"/>
</dbReference>
<protein>
    <submittedName>
        <fullName evidence="1">PBS lyase HEAT-like repeat domain protein</fullName>
    </submittedName>
</protein>
<dbReference type="GO" id="GO:0016829">
    <property type="term" value="F:lyase activity"/>
    <property type="evidence" value="ECO:0007669"/>
    <property type="project" value="UniProtKB-KW"/>
</dbReference>
<dbReference type="Proteomes" id="UP001050975">
    <property type="component" value="Unassembled WGS sequence"/>
</dbReference>
<evidence type="ECO:0000313" key="1">
    <source>
        <dbReference type="EMBL" id="GET43217.1"/>
    </source>
</evidence>
<dbReference type="InterPro" id="IPR027417">
    <property type="entry name" value="P-loop_NTPase"/>
</dbReference>
<comment type="caution">
    <text evidence="1">The sequence shown here is derived from an EMBL/GenBank/DDBJ whole genome shotgun (WGS) entry which is preliminary data.</text>
</comment>
<dbReference type="EMBL" id="BLAY01000207">
    <property type="protein sequence ID" value="GET43217.1"/>
    <property type="molecule type" value="Genomic_DNA"/>
</dbReference>
<dbReference type="AlphaFoldDB" id="A0AAV3XJX2"/>
<reference evidence="1" key="1">
    <citation type="submission" date="2019-10" db="EMBL/GenBank/DDBJ databases">
        <title>Draft genome sequece of Microseira wollei NIES-4236.</title>
        <authorList>
            <person name="Yamaguchi H."/>
            <person name="Suzuki S."/>
            <person name="Kawachi M."/>
        </authorList>
    </citation>
    <scope>NUCLEOTIDE SEQUENCE</scope>
    <source>
        <strain evidence="1">NIES-4236</strain>
    </source>
</reference>
<dbReference type="SUPFAM" id="SSF52540">
    <property type="entry name" value="P-loop containing nucleoside triphosphate hydrolases"/>
    <property type="match status" value="1"/>
</dbReference>